<gene>
    <name evidence="8" type="ORF">BDV26DRAFT_284352</name>
</gene>
<evidence type="ECO:0000256" key="2">
    <source>
        <dbReference type="ARBA" id="ARBA00022692"/>
    </source>
</evidence>
<evidence type="ECO:0000256" key="3">
    <source>
        <dbReference type="ARBA" id="ARBA00022989"/>
    </source>
</evidence>
<dbReference type="PROSITE" id="PS50850">
    <property type="entry name" value="MFS"/>
    <property type="match status" value="1"/>
</dbReference>
<evidence type="ECO:0000256" key="4">
    <source>
        <dbReference type="ARBA" id="ARBA00023136"/>
    </source>
</evidence>
<accession>A0A5N7AWY1</accession>
<dbReference type="InterPro" id="IPR036259">
    <property type="entry name" value="MFS_trans_sf"/>
</dbReference>
<dbReference type="OrthoDB" id="2585655at2759"/>
<dbReference type="Proteomes" id="UP000326198">
    <property type="component" value="Unassembled WGS sequence"/>
</dbReference>
<keyword evidence="3 6" id="KW-1133">Transmembrane helix</keyword>
<keyword evidence="4 6" id="KW-0472">Membrane</keyword>
<dbReference type="EMBL" id="ML736287">
    <property type="protein sequence ID" value="KAE8374361.1"/>
    <property type="molecule type" value="Genomic_DNA"/>
</dbReference>
<sequence>MLTFPKWITLATVANGSLVVGFAPNIYNPAIDAIKSSLHAQDWHISLTLSLFILLSGIFPMPWSLTSELVGRKRVYMVSLTIALGGYIGAAVANSIGLLIGMRCIQAMGNSSLFSVGAGSLTDIYDVHERGTKFGIYYAAPMLGPSLGPVLGGILTTYLSWRATFWFLAIWIGVTIFSVLALMKESFRKDRSTTYQDALAIRTEKIARRQSQAIHRSSCEEGASHPSSRSKINVYPTDLRVATSLKRVVKKRNNVVLLIATGLNYGFTYSISYTCTLSLSDKYHLDALKIGLVLLAYGLGHWVYSPTMSYLLDINPGNTTVTVACNSFIRGLLAFLFAEVAVPLQNAIGDGGLYSLWAGLWALCAVLVLIVYFKGGHWRAQSSSSV</sequence>
<feature type="transmembrane region" description="Helical" evidence="6">
    <location>
        <begin position="43"/>
        <end position="63"/>
    </location>
</feature>
<dbReference type="Pfam" id="PF07690">
    <property type="entry name" value="MFS_1"/>
    <property type="match status" value="1"/>
</dbReference>
<protein>
    <submittedName>
        <fullName evidence="8">Major facilitator superfamily domain-containing protein</fullName>
    </submittedName>
</protein>
<feature type="transmembrane region" description="Helical" evidence="6">
    <location>
        <begin position="165"/>
        <end position="183"/>
    </location>
</feature>
<dbReference type="GO" id="GO:0022857">
    <property type="term" value="F:transmembrane transporter activity"/>
    <property type="evidence" value="ECO:0007669"/>
    <property type="project" value="InterPro"/>
</dbReference>
<feature type="transmembrane region" description="Helical" evidence="6">
    <location>
        <begin position="354"/>
        <end position="373"/>
    </location>
</feature>
<feature type="region of interest" description="Disordered" evidence="5">
    <location>
        <begin position="211"/>
        <end position="230"/>
    </location>
</feature>
<evidence type="ECO:0000313" key="9">
    <source>
        <dbReference type="Proteomes" id="UP000326198"/>
    </source>
</evidence>
<evidence type="ECO:0000313" key="8">
    <source>
        <dbReference type="EMBL" id="KAE8374361.1"/>
    </source>
</evidence>
<name>A0A5N7AWY1_9EURO</name>
<feature type="domain" description="Major facilitator superfamily (MFS) profile" evidence="7">
    <location>
        <begin position="9"/>
        <end position="386"/>
    </location>
</feature>
<evidence type="ECO:0000259" key="7">
    <source>
        <dbReference type="PROSITE" id="PS50850"/>
    </source>
</evidence>
<organism evidence="8 9">
    <name type="scientific">Aspergillus bertholletiae</name>
    <dbReference type="NCBI Taxonomy" id="1226010"/>
    <lineage>
        <taxon>Eukaryota</taxon>
        <taxon>Fungi</taxon>
        <taxon>Dikarya</taxon>
        <taxon>Ascomycota</taxon>
        <taxon>Pezizomycotina</taxon>
        <taxon>Eurotiomycetes</taxon>
        <taxon>Eurotiomycetidae</taxon>
        <taxon>Eurotiales</taxon>
        <taxon>Aspergillaceae</taxon>
        <taxon>Aspergillus</taxon>
        <taxon>Aspergillus subgen. Circumdati</taxon>
    </lineage>
</organism>
<dbReference type="PANTHER" id="PTHR23502">
    <property type="entry name" value="MAJOR FACILITATOR SUPERFAMILY"/>
    <property type="match status" value="1"/>
</dbReference>
<feature type="transmembrane region" description="Helical" evidence="6">
    <location>
        <begin position="255"/>
        <end position="272"/>
    </location>
</feature>
<dbReference type="InterPro" id="IPR011701">
    <property type="entry name" value="MFS"/>
</dbReference>
<proteinExistence type="predicted"/>
<comment type="subcellular location">
    <subcellularLocation>
        <location evidence="1">Membrane</location>
        <topology evidence="1">Multi-pass membrane protein</topology>
    </subcellularLocation>
</comment>
<dbReference type="Gene3D" id="1.20.1720.10">
    <property type="entry name" value="Multidrug resistance protein D"/>
    <property type="match status" value="1"/>
</dbReference>
<dbReference type="AlphaFoldDB" id="A0A5N7AWY1"/>
<feature type="transmembrane region" description="Helical" evidence="6">
    <location>
        <begin position="323"/>
        <end position="342"/>
    </location>
</feature>
<dbReference type="InterPro" id="IPR020846">
    <property type="entry name" value="MFS_dom"/>
</dbReference>
<feature type="transmembrane region" description="Helical" evidence="6">
    <location>
        <begin position="292"/>
        <end position="311"/>
    </location>
</feature>
<feature type="transmembrane region" description="Helical" evidence="6">
    <location>
        <begin position="137"/>
        <end position="159"/>
    </location>
</feature>
<dbReference type="GO" id="GO:0005886">
    <property type="term" value="C:plasma membrane"/>
    <property type="evidence" value="ECO:0007669"/>
    <property type="project" value="TreeGrafter"/>
</dbReference>
<keyword evidence="9" id="KW-1185">Reference proteome</keyword>
<evidence type="ECO:0000256" key="5">
    <source>
        <dbReference type="SAM" id="MobiDB-lite"/>
    </source>
</evidence>
<dbReference type="SUPFAM" id="SSF103473">
    <property type="entry name" value="MFS general substrate transporter"/>
    <property type="match status" value="1"/>
</dbReference>
<feature type="transmembrane region" description="Helical" evidence="6">
    <location>
        <begin position="75"/>
        <end position="101"/>
    </location>
</feature>
<evidence type="ECO:0000256" key="1">
    <source>
        <dbReference type="ARBA" id="ARBA00004141"/>
    </source>
</evidence>
<reference evidence="8 9" key="1">
    <citation type="submission" date="2019-04" db="EMBL/GenBank/DDBJ databases">
        <title>Friends and foes A comparative genomics studyof 23 Aspergillus species from section Flavi.</title>
        <authorList>
            <consortium name="DOE Joint Genome Institute"/>
            <person name="Kjaerbolling I."/>
            <person name="Vesth T."/>
            <person name="Frisvad J.C."/>
            <person name="Nybo J.L."/>
            <person name="Theobald S."/>
            <person name="Kildgaard S."/>
            <person name="Isbrandt T."/>
            <person name="Kuo A."/>
            <person name="Sato A."/>
            <person name="Lyhne E.K."/>
            <person name="Kogle M.E."/>
            <person name="Wiebenga A."/>
            <person name="Kun R.S."/>
            <person name="Lubbers R.J."/>
            <person name="Makela M.R."/>
            <person name="Barry K."/>
            <person name="Chovatia M."/>
            <person name="Clum A."/>
            <person name="Daum C."/>
            <person name="Haridas S."/>
            <person name="He G."/>
            <person name="LaButti K."/>
            <person name="Lipzen A."/>
            <person name="Mondo S."/>
            <person name="Riley R."/>
            <person name="Salamov A."/>
            <person name="Simmons B.A."/>
            <person name="Magnuson J.K."/>
            <person name="Henrissat B."/>
            <person name="Mortensen U.H."/>
            <person name="Larsen T.O."/>
            <person name="Devries R.P."/>
            <person name="Grigoriev I.V."/>
            <person name="Machida M."/>
            <person name="Baker S.E."/>
            <person name="Andersen M.R."/>
        </authorList>
    </citation>
    <scope>NUCLEOTIDE SEQUENCE [LARGE SCALE GENOMIC DNA]</scope>
    <source>
        <strain evidence="8 9">IBT 29228</strain>
    </source>
</reference>
<evidence type="ECO:0000256" key="6">
    <source>
        <dbReference type="SAM" id="Phobius"/>
    </source>
</evidence>
<keyword evidence="2 6" id="KW-0812">Transmembrane</keyword>
<dbReference type="PANTHER" id="PTHR23502:SF5">
    <property type="entry name" value="QUINIDINE RESISTANCE PROTEIN 3"/>
    <property type="match status" value="1"/>
</dbReference>